<dbReference type="Proteomes" id="UP000266673">
    <property type="component" value="Unassembled WGS sequence"/>
</dbReference>
<comment type="caution">
    <text evidence="1">The sequence shown here is derived from an EMBL/GenBank/DDBJ whole genome shotgun (WGS) entry which is preliminary data.</text>
</comment>
<dbReference type="AlphaFoldDB" id="A0A397UPV7"/>
<name>A0A397UPV7_9GLOM</name>
<dbReference type="OrthoDB" id="2320989at2759"/>
<keyword evidence="2" id="KW-1185">Reference proteome</keyword>
<evidence type="ECO:0000313" key="2">
    <source>
        <dbReference type="Proteomes" id="UP000266673"/>
    </source>
</evidence>
<dbReference type="EMBL" id="QKWP01001144">
    <property type="protein sequence ID" value="RIB11328.1"/>
    <property type="molecule type" value="Genomic_DNA"/>
</dbReference>
<reference evidence="1 2" key="1">
    <citation type="submission" date="2018-06" db="EMBL/GenBank/DDBJ databases">
        <title>Comparative genomics reveals the genomic features of Rhizophagus irregularis, R. cerebriforme, R. diaphanum and Gigaspora rosea, and their symbiotic lifestyle signature.</title>
        <authorList>
            <person name="Morin E."/>
            <person name="San Clemente H."/>
            <person name="Chen E.C.H."/>
            <person name="De La Providencia I."/>
            <person name="Hainaut M."/>
            <person name="Kuo A."/>
            <person name="Kohler A."/>
            <person name="Murat C."/>
            <person name="Tang N."/>
            <person name="Roy S."/>
            <person name="Loubradou J."/>
            <person name="Henrissat B."/>
            <person name="Grigoriev I.V."/>
            <person name="Corradi N."/>
            <person name="Roux C."/>
            <person name="Martin F.M."/>
        </authorList>
    </citation>
    <scope>NUCLEOTIDE SEQUENCE [LARGE SCALE GENOMIC DNA]</scope>
    <source>
        <strain evidence="1 2">DAOM 194757</strain>
    </source>
</reference>
<gene>
    <name evidence="1" type="ORF">C2G38_2203687</name>
</gene>
<proteinExistence type="predicted"/>
<accession>A0A397UPV7</accession>
<organism evidence="1 2">
    <name type="scientific">Gigaspora rosea</name>
    <dbReference type="NCBI Taxonomy" id="44941"/>
    <lineage>
        <taxon>Eukaryota</taxon>
        <taxon>Fungi</taxon>
        <taxon>Fungi incertae sedis</taxon>
        <taxon>Mucoromycota</taxon>
        <taxon>Glomeromycotina</taxon>
        <taxon>Glomeromycetes</taxon>
        <taxon>Diversisporales</taxon>
        <taxon>Gigasporaceae</taxon>
        <taxon>Gigaspora</taxon>
    </lineage>
</organism>
<evidence type="ECO:0000313" key="1">
    <source>
        <dbReference type="EMBL" id="RIB11328.1"/>
    </source>
</evidence>
<protein>
    <submittedName>
        <fullName evidence="1">Uncharacterized protein</fullName>
    </submittedName>
</protein>
<sequence>MSFGLLDQKIFTKTINYILVEAFIFEIETEDLGLELGYLILIINKTKKKAIYKTIHQQVPSFKNKEELESIEKIIKAELEEDLIFENEVVLWTDEVYKQLELMAKLVKKVFNKRNILLEETKIREFIEERCDRIVTNQKLMLNSILERLTRKIKIDRVCEDVGDDFKLYTEEKEVLDQVEIHFKEQFRKRNFDMRNLNQIWQKQYKPKEDIKEE</sequence>